<dbReference type="InterPro" id="IPR003489">
    <property type="entry name" value="RHF/RaiA"/>
</dbReference>
<name>E7C5W0_9BACT</name>
<reference evidence="1" key="1">
    <citation type="submission" date="2010-01" db="EMBL/GenBank/DDBJ databases">
        <title>Genome fragments of uncultured bacteria from the North Pacific subtropical Gyre.</title>
        <authorList>
            <person name="Pham V.D."/>
            <person name="Delong E.F."/>
        </authorList>
    </citation>
    <scope>NUCLEOTIDE SEQUENCE</scope>
</reference>
<accession>E7C5W0</accession>
<dbReference type="SUPFAM" id="SSF69754">
    <property type="entry name" value="Ribosome binding protein Y (YfiA homologue)"/>
    <property type="match status" value="1"/>
</dbReference>
<sequence length="53" mass="6398">MTPTISVRHDKASDTTREYIEKSCEKFDKYYDRIVECDVVVENQKREPRWKSS</sequence>
<dbReference type="EMBL" id="GU567998">
    <property type="protein sequence ID" value="ADI22834.1"/>
    <property type="molecule type" value="Genomic_DNA"/>
</dbReference>
<dbReference type="InterPro" id="IPR036567">
    <property type="entry name" value="RHF-like"/>
</dbReference>
<proteinExistence type="predicted"/>
<dbReference type="Pfam" id="PF02482">
    <property type="entry name" value="Ribosomal_S30AE"/>
    <property type="match status" value="1"/>
</dbReference>
<evidence type="ECO:0008006" key="2">
    <source>
        <dbReference type="Google" id="ProtNLM"/>
    </source>
</evidence>
<organism evidence="1">
    <name type="scientific">uncultured nuHF2 cluster bacterium HF0500_31B05</name>
    <dbReference type="NCBI Taxonomy" id="723589"/>
    <lineage>
        <taxon>Bacteria</taxon>
        <taxon>environmental samples</taxon>
    </lineage>
</organism>
<dbReference type="AlphaFoldDB" id="E7C5W0"/>
<evidence type="ECO:0000313" key="1">
    <source>
        <dbReference type="EMBL" id="ADI22834.1"/>
    </source>
</evidence>
<dbReference type="Gene3D" id="3.30.160.100">
    <property type="entry name" value="Ribosome hibernation promotion factor-like"/>
    <property type="match status" value="1"/>
</dbReference>
<protein>
    <recommendedName>
        <fullName evidence="2">Ribosomal subunit interface protein</fullName>
    </recommendedName>
</protein>